<protein>
    <submittedName>
        <fullName evidence="1">RrF2 family transcriptional regulator</fullName>
    </submittedName>
</protein>
<reference evidence="2" key="1">
    <citation type="journal article" date="2019" name="Int. J. Syst. Evol. Microbiol.">
        <title>The Global Catalogue of Microorganisms (GCM) 10K type strain sequencing project: providing services to taxonomists for standard genome sequencing and annotation.</title>
        <authorList>
            <consortium name="The Broad Institute Genomics Platform"/>
            <consortium name="The Broad Institute Genome Sequencing Center for Infectious Disease"/>
            <person name="Wu L."/>
            <person name="Ma J."/>
        </authorList>
    </citation>
    <scope>NUCLEOTIDE SEQUENCE [LARGE SCALE GENOMIC DNA]</scope>
    <source>
        <strain evidence="2">CGMCC 1.18575</strain>
    </source>
</reference>
<organism evidence="1 2">
    <name type="scientific">Cohnella soli</name>
    <dbReference type="NCBI Taxonomy" id="425005"/>
    <lineage>
        <taxon>Bacteria</taxon>
        <taxon>Bacillati</taxon>
        <taxon>Bacillota</taxon>
        <taxon>Bacilli</taxon>
        <taxon>Bacillales</taxon>
        <taxon>Paenibacillaceae</taxon>
        <taxon>Cohnella</taxon>
    </lineage>
</organism>
<dbReference type="Gene3D" id="1.10.10.10">
    <property type="entry name" value="Winged helix-like DNA-binding domain superfamily/Winged helix DNA-binding domain"/>
    <property type="match status" value="1"/>
</dbReference>
<name>A0ABW0HSR0_9BACL</name>
<dbReference type="PANTHER" id="PTHR33221:SF9">
    <property type="entry name" value="RRF2 FAMILY PROTEIN"/>
    <property type="match status" value="1"/>
</dbReference>
<dbReference type="EMBL" id="JBHSMI010000023">
    <property type="protein sequence ID" value="MFC5403443.1"/>
    <property type="molecule type" value="Genomic_DNA"/>
</dbReference>
<dbReference type="SUPFAM" id="SSF46785">
    <property type="entry name" value="Winged helix' DNA-binding domain"/>
    <property type="match status" value="1"/>
</dbReference>
<dbReference type="InterPro" id="IPR036388">
    <property type="entry name" value="WH-like_DNA-bd_sf"/>
</dbReference>
<dbReference type="InterPro" id="IPR000944">
    <property type="entry name" value="Tscrpt_reg_Rrf2"/>
</dbReference>
<gene>
    <name evidence="1" type="ORF">ACFPOF_11940</name>
</gene>
<comment type="caution">
    <text evidence="1">The sequence shown here is derived from an EMBL/GenBank/DDBJ whole genome shotgun (WGS) entry which is preliminary data.</text>
</comment>
<sequence>MKYSSATNYALHTIVYLVIAPAGKSLGVKPLADKQNLSQAYLSKIMAKLVKAGFVESTVGVNGGYRLTRPPESISFMEVIEAIEGEEALFACGDTHEHAIRVSGCLIQGVMDEAERAMEQVLRERTIAQVAQRMGEECRAFVRREAQ</sequence>
<evidence type="ECO:0000313" key="1">
    <source>
        <dbReference type="EMBL" id="MFC5403443.1"/>
    </source>
</evidence>
<evidence type="ECO:0000313" key="2">
    <source>
        <dbReference type="Proteomes" id="UP001596113"/>
    </source>
</evidence>
<dbReference type="PANTHER" id="PTHR33221">
    <property type="entry name" value="WINGED HELIX-TURN-HELIX TRANSCRIPTIONAL REGULATOR, RRF2 FAMILY"/>
    <property type="match status" value="1"/>
</dbReference>
<dbReference type="Pfam" id="PF02082">
    <property type="entry name" value="Rrf2"/>
    <property type="match status" value="1"/>
</dbReference>
<proteinExistence type="predicted"/>
<accession>A0ABW0HSR0</accession>
<dbReference type="NCBIfam" id="TIGR00738">
    <property type="entry name" value="rrf2_super"/>
    <property type="match status" value="1"/>
</dbReference>
<dbReference type="Proteomes" id="UP001596113">
    <property type="component" value="Unassembled WGS sequence"/>
</dbReference>
<dbReference type="RefSeq" id="WP_378132796.1">
    <property type="nucleotide sequence ID" value="NZ_JBHSMI010000023.1"/>
</dbReference>
<keyword evidence="2" id="KW-1185">Reference proteome</keyword>
<dbReference type="PROSITE" id="PS51197">
    <property type="entry name" value="HTH_RRF2_2"/>
    <property type="match status" value="1"/>
</dbReference>
<dbReference type="InterPro" id="IPR036390">
    <property type="entry name" value="WH_DNA-bd_sf"/>
</dbReference>